<proteinExistence type="predicted"/>
<dbReference type="PROSITE" id="PS00108">
    <property type="entry name" value="PROTEIN_KINASE_ST"/>
    <property type="match status" value="1"/>
</dbReference>
<evidence type="ECO:0000256" key="2">
    <source>
        <dbReference type="ARBA" id="ARBA00022527"/>
    </source>
</evidence>
<dbReference type="InterPro" id="IPR000719">
    <property type="entry name" value="Prot_kinase_dom"/>
</dbReference>
<sequence>MKEDHLQRVRAVKIVEADGKSGEWSVQAILLREAGLLQDLKHHNIIRYYDFYMDIHFLYVVMELCTGGEVFAKSVGLESFTEADAAGLAAQMLSAIHYIHGRNIMHRDIKAENFMLSNATKKSVVKMIDFGLGCTFKPDQVFEIIVGTPLYMAPELVSKRYDYRVDVWAFGVLMYLLMYGDYPFRGDSDEEIMGLVLTEPIKWNTPQKFAPETLDFLKQLLVRNPNKRITTCEALNHPFVSVSSCPELARSMSMRSEAGDLKEVVRSAIRKVSQTKKKVDPEVEKLRGQKMKKINDDFGKGIRHGHRLGSTPNEDFMDRPECVRRANRLISAPGKVLTGELPIPITRELPIPKAATKKASGGGVIRRGPSMKPIKSGFQHDFDSSGSSEEDEDITSSAGPCGKLSDEASEDVSLSLPSAVPTSPRMSGGNPQLQKQGSFVKRPEFVRRINKLFTAPSKYIGRLQSNAAAGVDKVADCPATEEKGPGTLERKDFNYAKNGFGTSSSNATASLPLSVCSTAGTCPSKSGSTSRKLGGELRILV</sequence>
<feature type="compositionally biased region" description="Polar residues" evidence="7">
    <location>
        <begin position="420"/>
        <end position="437"/>
    </location>
</feature>
<dbReference type="InterPro" id="IPR008271">
    <property type="entry name" value="Ser/Thr_kinase_AS"/>
</dbReference>
<dbReference type="Proteomes" id="UP000654075">
    <property type="component" value="Unassembled WGS sequence"/>
</dbReference>
<dbReference type="PANTHER" id="PTHR24349">
    <property type="entry name" value="SERINE/THREONINE-PROTEIN KINASE"/>
    <property type="match status" value="1"/>
</dbReference>
<keyword evidence="5" id="KW-0418">Kinase</keyword>
<feature type="domain" description="Protein kinase" evidence="8">
    <location>
        <begin position="1"/>
        <end position="240"/>
    </location>
</feature>
<comment type="caution">
    <text evidence="9">The sequence shown here is derived from an EMBL/GenBank/DDBJ whole genome shotgun (WGS) entry which is preliminary data.</text>
</comment>
<dbReference type="AlphaFoldDB" id="A0A813GI24"/>
<protein>
    <recommendedName>
        <fullName evidence="8">Protein kinase domain-containing protein</fullName>
    </recommendedName>
</protein>
<dbReference type="PROSITE" id="PS50011">
    <property type="entry name" value="PROTEIN_KINASE_DOM"/>
    <property type="match status" value="1"/>
</dbReference>
<feature type="region of interest" description="Disordered" evidence="7">
    <location>
        <begin position="357"/>
        <end position="439"/>
    </location>
</feature>
<evidence type="ECO:0000313" key="9">
    <source>
        <dbReference type="EMBL" id="CAE8623743.1"/>
    </source>
</evidence>
<keyword evidence="10" id="KW-1185">Reference proteome</keyword>
<dbReference type="Pfam" id="PF00069">
    <property type="entry name" value="Pkinase"/>
    <property type="match status" value="1"/>
</dbReference>
<dbReference type="GO" id="GO:0004674">
    <property type="term" value="F:protein serine/threonine kinase activity"/>
    <property type="evidence" value="ECO:0007669"/>
    <property type="project" value="UniProtKB-KW"/>
</dbReference>
<feature type="region of interest" description="Disordered" evidence="7">
    <location>
        <begin position="296"/>
        <end position="317"/>
    </location>
</feature>
<evidence type="ECO:0000256" key="4">
    <source>
        <dbReference type="ARBA" id="ARBA00022741"/>
    </source>
</evidence>
<comment type="subunit">
    <text evidence="1">Monomer.</text>
</comment>
<dbReference type="FunFam" id="1.10.510.10:FF:000571">
    <property type="entry name" value="Maternal embryonic leucine zipper kinase"/>
    <property type="match status" value="1"/>
</dbReference>
<gene>
    <name evidence="9" type="ORF">PGLA1383_LOCUS40980</name>
</gene>
<reference evidence="9" key="1">
    <citation type="submission" date="2021-02" db="EMBL/GenBank/DDBJ databases">
        <authorList>
            <person name="Dougan E. K."/>
            <person name="Rhodes N."/>
            <person name="Thang M."/>
            <person name="Chan C."/>
        </authorList>
    </citation>
    <scope>NUCLEOTIDE SEQUENCE</scope>
</reference>
<dbReference type="Gene3D" id="1.10.510.10">
    <property type="entry name" value="Transferase(Phosphotransferase) domain 1"/>
    <property type="match status" value="1"/>
</dbReference>
<evidence type="ECO:0000256" key="6">
    <source>
        <dbReference type="ARBA" id="ARBA00022840"/>
    </source>
</evidence>
<organism evidence="9 10">
    <name type="scientific">Polarella glacialis</name>
    <name type="common">Dinoflagellate</name>
    <dbReference type="NCBI Taxonomy" id="89957"/>
    <lineage>
        <taxon>Eukaryota</taxon>
        <taxon>Sar</taxon>
        <taxon>Alveolata</taxon>
        <taxon>Dinophyceae</taxon>
        <taxon>Suessiales</taxon>
        <taxon>Suessiaceae</taxon>
        <taxon>Polarella</taxon>
    </lineage>
</organism>
<evidence type="ECO:0000256" key="5">
    <source>
        <dbReference type="ARBA" id="ARBA00022777"/>
    </source>
</evidence>
<dbReference type="SMART" id="SM00220">
    <property type="entry name" value="S_TKc"/>
    <property type="match status" value="1"/>
</dbReference>
<dbReference type="EMBL" id="CAJNNV010028232">
    <property type="protein sequence ID" value="CAE8623743.1"/>
    <property type="molecule type" value="Genomic_DNA"/>
</dbReference>
<keyword evidence="3" id="KW-0808">Transferase</keyword>
<evidence type="ECO:0000256" key="1">
    <source>
        <dbReference type="ARBA" id="ARBA00011245"/>
    </source>
</evidence>
<accession>A0A813GI24</accession>
<dbReference type="InterPro" id="IPR011009">
    <property type="entry name" value="Kinase-like_dom_sf"/>
</dbReference>
<evidence type="ECO:0000259" key="8">
    <source>
        <dbReference type="PROSITE" id="PS50011"/>
    </source>
</evidence>
<dbReference type="InterPro" id="IPR050205">
    <property type="entry name" value="CDPK_Ser/Thr_kinases"/>
</dbReference>
<evidence type="ECO:0000313" key="10">
    <source>
        <dbReference type="Proteomes" id="UP000654075"/>
    </source>
</evidence>
<keyword evidence="6" id="KW-0067">ATP-binding</keyword>
<evidence type="ECO:0000256" key="3">
    <source>
        <dbReference type="ARBA" id="ARBA00022679"/>
    </source>
</evidence>
<keyword evidence="2" id="KW-0723">Serine/threonine-protein kinase</keyword>
<dbReference type="GO" id="GO:0005524">
    <property type="term" value="F:ATP binding"/>
    <property type="evidence" value="ECO:0007669"/>
    <property type="project" value="UniProtKB-KW"/>
</dbReference>
<name>A0A813GI24_POLGL</name>
<dbReference type="OrthoDB" id="68483at2759"/>
<evidence type="ECO:0000256" key="7">
    <source>
        <dbReference type="SAM" id="MobiDB-lite"/>
    </source>
</evidence>
<keyword evidence="4" id="KW-0547">Nucleotide-binding</keyword>
<dbReference type="SUPFAM" id="SSF56112">
    <property type="entry name" value="Protein kinase-like (PK-like)"/>
    <property type="match status" value="1"/>
</dbReference>
<dbReference type="OMA" id="IQEVCIL"/>